<sequence length="91" mass="9789">MIALESEVFRIYGGFFGRRTIAKTADVVTAACHSLSSTTANSRSTAHRVNTYLPTACNFGGGVPTYALLFSFIARLGCTESDPSRSHVELI</sequence>
<comment type="caution">
    <text evidence="1">The sequence shown here is derived from an EMBL/GenBank/DDBJ whole genome shotgun (WGS) entry which is preliminary data.</text>
</comment>
<gene>
    <name evidence="1" type="ORF">M8818_005020</name>
</gene>
<dbReference type="Proteomes" id="UP001320706">
    <property type="component" value="Unassembled WGS sequence"/>
</dbReference>
<name>A0ACC3SA57_9PEZI</name>
<evidence type="ECO:0000313" key="2">
    <source>
        <dbReference type="Proteomes" id="UP001320706"/>
    </source>
</evidence>
<protein>
    <submittedName>
        <fullName evidence="1">Uncharacterized protein</fullName>
    </submittedName>
</protein>
<evidence type="ECO:0000313" key="1">
    <source>
        <dbReference type="EMBL" id="KAK8205307.1"/>
    </source>
</evidence>
<organism evidence="1 2">
    <name type="scientific">Zalaria obscura</name>
    <dbReference type="NCBI Taxonomy" id="2024903"/>
    <lineage>
        <taxon>Eukaryota</taxon>
        <taxon>Fungi</taxon>
        <taxon>Dikarya</taxon>
        <taxon>Ascomycota</taxon>
        <taxon>Pezizomycotina</taxon>
        <taxon>Dothideomycetes</taxon>
        <taxon>Dothideomycetidae</taxon>
        <taxon>Dothideales</taxon>
        <taxon>Zalariaceae</taxon>
        <taxon>Zalaria</taxon>
    </lineage>
</organism>
<keyword evidence="2" id="KW-1185">Reference proteome</keyword>
<accession>A0ACC3SA57</accession>
<dbReference type="EMBL" id="JAMKPW020000025">
    <property type="protein sequence ID" value="KAK8205307.1"/>
    <property type="molecule type" value="Genomic_DNA"/>
</dbReference>
<proteinExistence type="predicted"/>
<reference evidence="1" key="1">
    <citation type="submission" date="2024-02" db="EMBL/GenBank/DDBJ databases">
        <title>Metagenome Assembled Genome of Zalaria obscura JY119.</title>
        <authorList>
            <person name="Vighnesh L."/>
            <person name="Jagadeeshwari U."/>
            <person name="Venkata Ramana C."/>
            <person name="Sasikala C."/>
        </authorList>
    </citation>
    <scope>NUCLEOTIDE SEQUENCE</scope>
    <source>
        <strain evidence="1">JY119</strain>
    </source>
</reference>